<feature type="region of interest" description="Disordered" evidence="1">
    <location>
        <begin position="1"/>
        <end position="26"/>
    </location>
</feature>
<evidence type="ECO:0000256" key="1">
    <source>
        <dbReference type="SAM" id="MobiDB-lite"/>
    </source>
</evidence>
<feature type="compositionally biased region" description="Basic and acidic residues" evidence="1">
    <location>
        <begin position="91"/>
        <end position="102"/>
    </location>
</feature>
<accession>A0A8H7NZ83</accession>
<feature type="compositionally biased region" description="Low complexity" evidence="1">
    <location>
        <begin position="12"/>
        <end position="24"/>
    </location>
</feature>
<proteinExistence type="predicted"/>
<evidence type="ECO:0000313" key="3">
    <source>
        <dbReference type="Proteomes" id="UP000639403"/>
    </source>
</evidence>
<dbReference type="AlphaFoldDB" id="A0A8H7NZ83"/>
<name>A0A8H7NZ83_9APHY</name>
<comment type="caution">
    <text evidence="2">The sequence shown here is derived from an EMBL/GenBank/DDBJ whole genome shotgun (WGS) entry which is preliminary data.</text>
</comment>
<organism evidence="2 3">
    <name type="scientific">Rhodonia placenta</name>
    <dbReference type="NCBI Taxonomy" id="104341"/>
    <lineage>
        <taxon>Eukaryota</taxon>
        <taxon>Fungi</taxon>
        <taxon>Dikarya</taxon>
        <taxon>Basidiomycota</taxon>
        <taxon>Agaricomycotina</taxon>
        <taxon>Agaricomycetes</taxon>
        <taxon>Polyporales</taxon>
        <taxon>Adustoporiaceae</taxon>
        <taxon>Rhodonia</taxon>
    </lineage>
</organism>
<protein>
    <submittedName>
        <fullName evidence="2">Uncharacterized protein</fullName>
    </submittedName>
</protein>
<gene>
    <name evidence="2" type="ORF">IEO21_06850</name>
</gene>
<feature type="region of interest" description="Disordered" evidence="1">
    <location>
        <begin position="66"/>
        <end position="119"/>
    </location>
</feature>
<reference evidence="2" key="1">
    <citation type="submission" date="2020-11" db="EMBL/GenBank/DDBJ databases">
        <authorList>
            <person name="Koelle M."/>
            <person name="Horta M.A.C."/>
            <person name="Nowrousian M."/>
            <person name="Ohm R.A."/>
            <person name="Benz P."/>
            <person name="Pilgard A."/>
        </authorList>
    </citation>
    <scope>NUCLEOTIDE SEQUENCE</scope>
    <source>
        <strain evidence="2">FPRL280</strain>
    </source>
</reference>
<sequence>MPLHQASPNPPSVSATTASPSHVSCPAAHTAHYELARAPSAVPARQPHGRAHGAHMATPSLYLAASRESRARVDQTRGSSFPPCPPPSQEARIRSPHEDCSRRRLHPALPRSSPHPRLIPAPCPIPSHAPRRPLVLRASSLPPCPTHRPPAFLTSTSPNSPWPLIITSLTASESPASSSRALSPSPFVITPDQHCHGPPNPAPMRSFLYEICRRWPD</sequence>
<dbReference type="Proteomes" id="UP000639403">
    <property type="component" value="Unassembled WGS sequence"/>
</dbReference>
<reference evidence="2" key="2">
    <citation type="journal article" name="Front. Microbiol.">
        <title>Degradative Capacity of Two Strains of Rhodonia placenta: From Phenotype to Genotype.</title>
        <authorList>
            <person name="Kolle M."/>
            <person name="Horta M.A.C."/>
            <person name="Nowrousian M."/>
            <person name="Ohm R.A."/>
            <person name="Benz J.P."/>
            <person name="Pilgard A."/>
        </authorList>
    </citation>
    <scope>NUCLEOTIDE SEQUENCE</scope>
    <source>
        <strain evidence="2">FPRL280</strain>
    </source>
</reference>
<evidence type="ECO:0000313" key="2">
    <source>
        <dbReference type="EMBL" id="KAF9810527.1"/>
    </source>
</evidence>
<dbReference type="EMBL" id="JADOXO010000169">
    <property type="protein sequence ID" value="KAF9810527.1"/>
    <property type="molecule type" value="Genomic_DNA"/>
</dbReference>